<sequence>MAGIWLVAAGRIKHPGLRDAVREYLRRTAGYGWQVRVVEVREGAGGRTDPRAVAEEESRRMLRSSLPPGALRVALDAGGRAFTSEAFAGWLGRLLDRVPVVFFVGGAWGLGESLLQECDERLSLSPLTMAHDIARLVLVEQIYRAATLARGAPYHK</sequence>
<dbReference type="EMBL" id="CP141615">
    <property type="protein sequence ID" value="WRP16721.1"/>
    <property type="molecule type" value="Genomic_DNA"/>
</dbReference>
<dbReference type="Gene3D" id="3.40.1280.10">
    <property type="match status" value="1"/>
</dbReference>
<comment type="subcellular location">
    <subcellularLocation>
        <location evidence="6">Cytoplasm</location>
    </subcellularLocation>
</comment>
<protein>
    <recommendedName>
        <fullName evidence="6">Ribosomal RNA large subunit methyltransferase H</fullName>
        <ecNumber evidence="6">2.1.1.177</ecNumber>
    </recommendedName>
    <alternativeName>
        <fullName evidence="6">23S rRNA (pseudouridine1915-N3)-methyltransferase</fullName>
    </alternativeName>
    <alternativeName>
        <fullName evidence="6">23S rRNA m3Psi1915 methyltransferase</fullName>
    </alternativeName>
    <alternativeName>
        <fullName evidence="6">rRNA (pseudouridine-N3-)-methyltransferase RlmH</fullName>
    </alternativeName>
</protein>
<keyword evidence="2 6" id="KW-0489">Methyltransferase</keyword>
<comment type="subunit">
    <text evidence="6">Homodimer.</text>
</comment>
<feature type="binding site" evidence="6">
    <location>
        <begin position="124"/>
        <end position="129"/>
    </location>
    <ligand>
        <name>S-adenosyl-L-methionine</name>
        <dbReference type="ChEBI" id="CHEBI:59789"/>
    </ligand>
</feature>
<comment type="similarity">
    <text evidence="5 6">Belongs to the RNA methyltransferase RlmH family.</text>
</comment>
<evidence type="ECO:0000256" key="4">
    <source>
        <dbReference type="ARBA" id="ARBA00022691"/>
    </source>
</evidence>
<dbReference type="Pfam" id="PF02590">
    <property type="entry name" value="SPOUT_MTase"/>
    <property type="match status" value="1"/>
</dbReference>
<dbReference type="PIRSF" id="PIRSF004505">
    <property type="entry name" value="MT_bac"/>
    <property type="match status" value="1"/>
</dbReference>
<dbReference type="PANTHER" id="PTHR33603:SF1">
    <property type="entry name" value="RIBOSOMAL RNA LARGE SUBUNIT METHYLTRANSFERASE H"/>
    <property type="match status" value="1"/>
</dbReference>
<dbReference type="CDD" id="cd18081">
    <property type="entry name" value="RlmH-like"/>
    <property type="match status" value="1"/>
</dbReference>
<dbReference type="InterPro" id="IPR029026">
    <property type="entry name" value="tRNA_m1G_MTases_N"/>
</dbReference>
<feature type="binding site" evidence="6">
    <location>
        <position position="75"/>
    </location>
    <ligand>
        <name>S-adenosyl-L-methionine</name>
        <dbReference type="ChEBI" id="CHEBI:59789"/>
    </ligand>
</feature>
<reference evidence="7 8" key="1">
    <citation type="journal article" date="2024" name="Front. Microbiol.">
        <title>Novel thermophilic genera Geochorda gen. nov. and Carboxydochorda gen. nov. from the deep terrestrial subsurface reveal the ecophysiological diversity in the class Limnochordia.</title>
        <authorList>
            <person name="Karnachuk O.V."/>
            <person name="Lukina A.P."/>
            <person name="Avakyan M.R."/>
            <person name="Kadnikov V.V."/>
            <person name="Begmatov S."/>
            <person name="Beletsky A.V."/>
            <person name="Vlasova K.G."/>
            <person name="Novikov A.A."/>
            <person name="Shcherbakova V.A."/>
            <person name="Mardanov A.V."/>
            <person name="Ravin N.V."/>
        </authorList>
    </citation>
    <scope>NUCLEOTIDE SEQUENCE [LARGE SCALE GENOMIC DNA]</scope>
    <source>
        <strain evidence="7 8">L945</strain>
    </source>
</reference>
<evidence type="ECO:0000256" key="3">
    <source>
        <dbReference type="ARBA" id="ARBA00022679"/>
    </source>
</evidence>
<dbReference type="Proteomes" id="UP001332192">
    <property type="component" value="Chromosome"/>
</dbReference>
<keyword evidence="8" id="KW-1185">Reference proteome</keyword>
<organism evidence="7 8">
    <name type="scientific">Carboxydichorda subterranea</name>
    <dbReference type="NCBI Taxonomy" id="3109565"/>
    <lineage>
        <taxon>Bacteria</taxon>
        <taxon>Bacillati</taxon>
        <taxon>Bacillota</taxon>
        <taxon>Limnochordia</taxon>
        <taxon>Limnochordales</taxon>
        <taxon>Geochordaceae</taxon>
        <taxon>Carboxydichorda</taxon>
    </lineage>
</organism>
<keyword evidence="1 6" id="KW-0698">rRNA processing</keyword>
<evidence type="ECO:0000256" key="2">
    <source>
        <dbReference type="ARBA" id="ARBA00022603"/>
    </source>
</evidence>
<keyword evidence="3 6" id="KW-0808">Transferase</keyword>
<dbReference type="SUPFAM" id="SSF75217">
    <property type="entry name" value="alpha/beta knot"/>
    <property type="match status" value="1"/>
</dbReference>
<dbReference type="InterPro" id="IPR029028">
    <property type="entry name" value="Alpha/beta_knot_MTases"/>
</dbReference>
<dbReference type="HAMAP" id="MF_00658">
    <property type="entry name" value="23SrRNA_methyltr_H"/>
    <property type="match status" value="1"/>
</dbReference>
<feature type="binding site" evidence="6">
    <location>
        <position position="105"/>
    </location>
    <ligand>
        <name>S-adenosyl-L-methionine</name>
        <dbReference type="ChEBI" id="CHEBI:59789"/>
    </ligand>
</feature>
<evidence type="ECO:0000256" key="6">
    <source>
        <dbReference type="HAMAP-Rule" id="MF_00658"/>
    </source>
</evidence>
<comment type="catalytic activity">
    <reaction evidence="6">
        <text>pseudouridine(1915) in 23S rRNA + S-adenosyl-L-methionine = N(3)-methylpseudouridine(1915) in 23S rRNA + S-adenosyl-L-homocysteine + H(+)</text>
        <dbReference type="Rhea" id="RHEA:42752"/>
        <dbReference type="Rhea" id="RHEA-COMP:10221"/>
        <dbReference type="Rhea" id="RHEA-COMP:10222"/>
        <dbReference type="ChEBI" id="CHEBI:15378"/>
        <dbReference type="ChEBI" id="CHEBI:57856"/>
        <dbReference type="ChEBI" id="CHEBI:59789"/>
        <dbReference type="ChEBI" id="CHEBI:65314"/>
        <dbReference type="ChEBI" id="CHEBI:74486"/>
        <dbReference type="EC" id="2.1.1.177"/>
    </reaction>
</comment>
<accession>A0ABZ1BV93</accession>
<gene>
    <name evidence="6" type="primary">rlmH</name>
    <name evidence="7" type="ORF">U7230_11590</name>
</gene>
<evidence type="ECO:0000256" key="5">
    <source>
        <dbReference type="ARBA" id="ARBA00038303"/>
    </source>
</evidence>
<evidence type="ECO:0000313" key="8">
    <source>
        <dbReference type="Proteomes" id="UP001332192"/>
    </source>
</evidence>
<name>A0ABZ1BV93_9FIRM</name>
<comment type="function">
    <text evidence="6">Specifically methylates the pseudouridine at position 1915 (m3Psi1915) in 23S rRNA.</text>
</comment>
<keyword evidence="4 6" id="KW-0949">S-adenosyl-L-methionine</keyword>
<dbReference type="InterPro" id="IPR003742">
    <property type="entry name" value="RlmH-like"/>
</dbReference>
<dbReference type="PANTHER" id="PTHR33603">
    <property type="entry name" value="METHYLTRANSFERASE"/>
    <property type="match status" value="1"/>
</dbReference>
<evidence type="ECO:0000313" key="7">
    <source>
        <dbReference type="EMBL" id="WRP16721.1"/>
    </source>
</evidence>
<proteinExistence type="inferred from homology"/>
<dbReference type="EC" id="2.1.1.177" evidence="6"/>
<dbReference type="RefSeq" id="WP_324715993.1">
    <property type="nucleotide sequence ID" value="NZ_CP141615.1"/>
</dbReference>
<keyword evidence="6" id="KW-0963">Cytoplasm</keyword>
<evidence type="ECO:0000256" key="1">
    <source>
        <dbReference type="ARBA" id="ARBA00022552"/>
    </source>
</evidence>